<reference evidence="2" key="2">
    <citation type="journal article" date="2015" name="Data Brief">
        <title>Shoot transcriptome of the giant reed, Arundo donax.</title>
        <authorList>
            <person name="Barrero R.A."/>
            <person name="Guerrero F.D."/>
            <person name="Moolhuijzen P."/>
            <person name="Goolsby J.A."/>
            <person name="Tidwell J."/>
            <person name="Bellgard S.E."/>
            <person name="Bellgard M.I."/>
        </authorList>
    </citation>
    <scope>NUCLEOTIDE SEQUENCE</scope>
    <source>
        <tissue evidence="2">Shoot tissue taken approximately 20 cm above the soil surface</tissue>
    </source>
</reference>
<feature type="region of interest" description="Disordered" evidence="1">
    <location>
        <begin position="1"/>
        <end position="37"/>
    </location>
</feature>
<accession>A0A0A8YPZ4</accession>
<proteinExistence type="predicted"/>
<name>A0A0A8YPZ4_ARUDO</name>
<evidence type="ECO:0000313" key="2">
    <source>
        <dbReference type="EMBL" id="JAD28381.1"/>
    </source>
</evidence>
<reference evidence="2" key="1">
    <citation type="submission" date="2014-09" db="EMBL/GenBank/DDBJ databases">
        <authorList>
            <person name="Magalhaes I.L.F."/>
            <person name="Oliveira U."/>
            <person name="Santos F.R."/>
            <person name="Vidigal T.H.D.A."/>
            <person name="Brescovit A.D."/>
            <person name="Santos A.J."/>
        </authorList>
    </citation>
    <scope>NUCLEOTIDE SEQUENCE</scope>
    <source>
        <tissue evidence="2">Shoot tissue taken approximately 20 cm above the soil surface</tissue>
    </source>
</reference>
<dbReference type="AlphaFoldDB" id="A0A0A8YPZ4"/>
<dbReference type="EMBL" id="GBRH01269514">
    <property type="protein sequence ID" value="JAD28381.1"/>
    <property type="molecule type" value="Transcribed_RNA"/>
</dbReference>
<evidence type="ECO:0000256" key="1">
    <source>
        <dbReference type="SAM" id="MobiDB-lite"/>
    </source>
</evidence>
<sequence length="37" mass="4072">MGGATIPRPLRCSSRRPHRCPVCRPPSAAREEEGALR</sequence>
<protein>
    <submittedName>
        <fullName evidence="2">Uncharacterized protein</fullName>
    </submittedName>
</protein>
<organism evidence="2">
    <name type="scientific">Arundo donax</name>
    <name type="common">Giant reed</name>
    <name type="synonym">Donax arundinaceus</name>
    <dbReference type="NCBI Taxonomy" id="35708"/>
    <lineage>
        <taxon>Eukaryota</taxon>
        <taxon>Viridiplantae</taxon>
        <taxon>Streptophyta</taxon>
        <taxon>Embryophyta</taxon>
        <taxon>Tracheophyta</taxon>
        <taxon>Spermatophyta</taxon>
        <taxon>Magnoliopsida</taxon>
        <taxon>Liliopsida</taxon>
        <taxon>Poales</taxon>
        <taxon>Poaceae</taxon>
        <taxon>PACMAD clade</taxon>
        <taxon>Arundinoideae</taxon>
        <taxon>Arundineae</taxon>
        <taxon>Arundo</taxon>
    </lineage>
</organism>